<feature type="non-terminal residue" evidence="3">
    <location>
        <position position="22"/>
    </location>
</feature>
<comment type="caution">
    <text evidence="3">The sequence shown here is derived from an EMBL/GenBank/DDBJ whole genome shotgun (WGS) entry which is preliminary data.</text>
</comment>
<feature type="compositionally biased region" description="Basic and acidic residues" evidence="1">
    <location>
        <begin position="1"/>
        <end position="11"/>
    </location>
</feature>
<dbReference type="AlphaFoldDB" id="A0A8S3CCC8"/>
<evidence type="ECO:0000256" key="1">
    <source>
        <dbReference type="SAM" id="MobiDB-lite"/>
    </source>
</evidence>
<evidence type="ECO:0000313" key="2">
    <source>
        <dbReference type="EMBL" id="CAF4610293.1"/>
    </source>
</evidence>
<sequence>MSSKDISHQSRDTNLAPITEDE</sequence>
<dbReference type="Proteomes" id="UP000681720">
    <property type="component" value="Unassembled WGS sequence"/>
</dbReference>
<protein>
    <submittedName>
        <fullName evidence="3">Uncharacterized protein</fullName>
    </submittedName>
</protein>
<dbReference type="Proteomes" id="UP000681967">
    <property type="component" value="Unassembled WGS sequence"/>
</dbReference>
<name>A0A8S3CCC8_9BILA</name>
<gene>
    <name evidence="2" type="ORF">BYL167_LOCUS40510</name>
    <name evidence="3" type="ORF">GIL414_LOCUS51748</name>
</gene>
<dbReference type="EMBL" id="CAJOBJ010175607">
    <property type="protein sequence ID" value="CAF4899220.1"/>
    <property type="molecule type" value="Genomic_DNA"/>
</dbReference>
<evidence type="ECO:0000313" key="4">
    <source>
        <dbReference type="Proteomes" id="UP000681720"/>
    </source>
</evidence>
<dbReference type="EMBL" id="CAJOBH010100493">
    <property type="protein sequence ID" value="CAF4610293.1"/>
    <property type="molecule type" value="Genomic_DNA"/>
</dbReference>
<evidence type="ECO:0000313" key="3">
    <source>
        <dbReference type="EMBL" id="CAF4899220.1"/>
    </source>
</evidence>
<accession>A0A8S3CCC8</accession>
<organism evidence="3 4">
    <name type="scientific">Rotaria magnacalcarata</name>
    <dbReference type="NCBI Taxonomy" id="392030"/>
    <lineage>
        <taxon>Eukaryota</taxon>
        <taxon>Metazoa</taxon>
        <taxon>Spiralia</taxon>
        <taxon>Gnathifera</taxon>
        <taxon>Rotifera</taxon>
        <taxon>Eurotatoria</taxon>
        <taxon>Bdelloidea</taxon>
        <taxon>Philodinida</taxon>
        <taxon>Philodinidae</taxon>
        <taxon>Rotaria</taxon>
    </lineage>
</organism>
<proteinExistence type="predicted"/>
<reference evidence="3" key="1">
    <citation type="submission" date="2021-02" db="EMBL/GenBank/DDBJ databases">
        <authorList>
            <person name="Nowell W R."/>
        </authorList>
    </citation>
    <scope>NUCLEOTIDE SEQUENCE</scope>
</reference>
<feature type="region of interest" description="Disordered" evidence="1">
    <location>
        <begin position="1"/>
        <end position="22"/>
    </location>
</feature>